<evidence type="ECO:0000256" key="1">
    <source>
        <dbReference type="SAM" id="Phobius"/>
    </source>
</evidence>
<dbReference type="OrthoDB" id="169907at2157"/>
<sequence length="150" mass="15340">MFDGKQIRDKLVGSDENRAVSPVIGVILMVAITVILAAVIAAFVLDLGSGMDTDPQAGVTVDEDSGEGEVTVTVSSLNDADGVVIVDSDGDIQDHLASTGSSATYDLPDPDSETYSAVAYFGEGTDSGALSEVDDITGTSSVATFDVDDD</sequence>
<dbReference type="NCBIfam" id="TIGR02537">
    <property type="entry name" value="arch_flag_Nterm"/>
    <property type="match status" value="1"/>
</dbReference>
<dbReference type="InterPro" id="IPR013373">
    <property type="entry name" value="Flagellin/pilin_N_arc"/>
</dbReference>
<dbReference type="AlphaFoldDB" id="M0LJR1"/>
<dbReference type="EMBL" id="AOMA01000141">
    <property type="protein sequence ID" value="EMA33862.1"/>
    <property type="molecule type" value="Genomic_DNA"/>
</dbReference>
<feature type="domain" description="Archaeal Type IV pilin N-terminal" evidence="2">
    <location>
        <begin position="18"/>
        <end position="75"/>
    </location>
</feature>
<keyword evidence="4" id="KW-1185">Reference proteome</keyword>
<dbReference type="RefSeq" id="WP_006673651.1">
    <property type="nucleotide sequence ID" value="NZ_AOMA01000141.1"/>
</dbReference>
<accession>M0LJR1</accession>
<protein>
    <recommendedName>
        <fullName evidence="2">Archaeal Type IV pilin N-terminal domain-containing protein</fullName>
    </recommendedName>
</protein>
<evidence type="ECO:0000313" key="4">
    <source>
        <dbReference type="Proteomes" id="UP000011607"/>
    </source>
</evidence>
<dbReference type="Proteomes" id="UP000011607">
    <property type="component" value="Unassembled WGS sequence"/>
</dbReference>
<proteinExistence type="predicted"/>
<evidence type="ECO:0000313" key="3">
    <source>
        <dbReference type="EMBL" id="EMA33862.1"/>
    </source>
</evidence>
<name>M0LJR1_9EURY</name>
<reference evidence="3 4" key="1">
    <citation type="journal article" date="2014" name="PLoS Genet.">
        <title>Phylogenetically driven sequencing of extremely halophilic archaea reveals strategies for static and dynamic osmo-response.</title>
        <authorList>
            <person name="Becker E.A."/>
            <person name="Seitzer P.M."/>
            <person name="Tritt A."/>
            <person name="Larsen D."/>
            <person name="Krusor M."/>
            <person name="Yao A.I."/>
            <person name="Wu D."/>
            <person name="Madern D."/>
            <person name="Eisen J.A."/>
            <person name="Darling A.E."/>
            <person name="Facciotti M.T."/>
        </authorList>
    </citation>
    <scope>NUCLEOTIDE SEQUENCE [LARGE SCALE GENOMIC DNA]</scope>
    <source>
        <strain evidence="3 4">JCM 10879</strain>
    </source>
</reference>
<feature type="transmembrane region" description="Helical" evidence="1">
    <location>
        <begin position="20"/>
        <end position="45"/>
    </location>
</feature>
<dbReference type="STRING" id="1227454.C446_13754"/>
<keyword evidence="1" id="KW-0812">Transmembrane</keyword>
<gene>
    <name evidence="3" type="ORF">C446_13754</name>
</gene>
<organism evidence="3 4">
    <name type="scientific">Halobiforma nitratireducens JCM 10879</name>
    <dbReference type="NCBI Taxonomy" id="1227454"/>
    <lineage>
        <taxon>Archaea</taxon>
        <taxon>Methanobacteriati</taxon>
        <taxon>Methanobacteriota</taxon>
        <taxon>Stenosarchaea group</taxon>
        <taxon>Halobacteria</taxon>
        <taxon>Halobacteriales</taxon>
        <taxon>Natrialbaceae</taxon>
        <taxon>Halobiforma</taxon>
    </lineage>
</organism>
<dbReference type="Pfam" id="PF07790">
    <property type="entry name" value="Pilin_N"/>
    <property type="match status" value="1"/>
</dbReference>
<keyword evidence="1" id="KW-1133">Transmembrane helix</keyword>
<evidence type="ECO:0000259" key="2">
    <source>
        <dbReference type="Pfam" id="PF07790"/>
    </source>
</evidence>
<dbReference type="eggNOG" id="arCOG02416">
    <property type="taxonomic scope" value="Archaea"/>
</dbReference>
<dbReference type="InterPro" id="IPR012859">
    <property type="entry name" value="Pilin_N_archaeal"/>
</dbReference>
<keyword evidence="1" id="KW-0472">Membrane</keyword>
<comment type="caution">
    <text evidence="3">The sequence shown here is derived from an EMBL/GenBank/DDBJ whole genome shotgun (WGS) entry which is preliminary data.</text>
</comment>